<evidence type="ECO:0000256" key="6">
    <source>
        <dbReference type="ARBA" id="ARBA00071200"/>
    </source>
</evidence>
<dbReference type="AlphaFoldDB" id="A0A922HSY6"/>
<dbReference type="Proteomes" id="UP000790347">
    <property type="component" value="Unassembled WGS sequence"/>
</dbReference>
<dbReference type="InterPro" id="IPR003081">
    <property type="entry name" value="GST_mu"/>
</dbReference>
<evidence type="ECO:0000259" key="8">
    <source>
        <dbReference type="PROSITE" id="PS50404"/>
    </source>
</evidence>
<dbReference type="FunFam" id="3.40.30.10:FF:000019">
    <property type="entry name" value="Glutathione S-transferase Mu"/>
    <property type="match status" value="1"/>
</dbReference>
<dbReference type="EC" id="2.5.1.18" evidence="3"/>
<evidence type="ECO:0000313" key="11">
    <source>
        <dbReference type="EMBL" id="KAH9507138.1"/>
    </source>
</evidence>
<keyword evidence="12" id="KW-1185">Reference proteome</keyword>
<name>A0A922HSY6_DERFA</name>
<organism evidence="11 12">
    <name type="scientific">Dermatophagoides farinae</name>
    <name type="common">American house dust mite</name>
    <dbReference type="NCBI Taxonomy" id="6954"/>
    <lineage>
        <taxon>Eukaryota</taxon>
        <taxon>Metazoa</taxon>
        <taxon>Ecdysozoa</taxon>
        <taxon>Arthropoda</taxon>
        <taxon>Chelicerata</taxon>
        <taxon>Arachnida</taxon>
        <taxon>Acari</taxon>
        <taxon>Acariformes</taxon>
        <taxon>Sarcoptiformes</taxon>
        <taxon>Astigmata</taxon>
        <taxon>Psoroptidia</taxon>
        <taxon>Analgoidea</taxon>
        <taxon>Pyroglyphidae</taxon>
        <taxon>Dermatophagoidinae</taxon>
        <taxon>Dermatophagoides</taxon>
    </lineage>
</organism>
<dbReference type="PROSITE" id="PS50404">
    <property type="entry name" value="GST_NTER"/>
    <property type="match status" value="1"/>
</dbReference>
<dbReference type="Proteomes" id="UP000828236">
    <property type="component" value="Unassembled WGS sequence"/>
</dbReference>
<evidence type="ECO:0000256" key="7">
    <source>
        <dbReference type="ARBA" id="ARBA00081375"/>
    </source>
</evidence>
<feature type="domain" description="GST C-terminal" evidence="9">
    <location>
        <begin position="93"/>
        <end position="209"/>
    </location>
</feature>
<protein>
    <recommendedName>
        <fullName evidence="6">Glutathione S-transferase</fullName>
        <ecNumber evidence="3">2.5.1.18</ecNumber>
    </recommendedName>
    <alternativeName>
        <fullName evidence="7">GST class-mu</fullName>
    </alternativeName>
</protein>
<dbReference type="EMBL" id="SDOV01000003">
    <property type="protein sequence ID" value="KAH7643220.1"/>
    <property type="molecule type" value="Genomic_DNA"/>
</dbReference>
<dbReference type="InterPro" id="IPR004045">
    <property type="entry name" value="Glutathione_S-Trfase_N"/>
</dbReference>
<dbReference type="SUPFAM" id="SSF52833">
    <property type="entry name" value="Thioredoxin-like"/>
    <property type="match status" value="1"/>
</dbReference>
<evidence type="ECO:0000256" key="2">
    <source>
        <dbReference type="ARBA" id="ARBA00005861"/>
    </source>
</evidence>
<comment type="function">
    <text evidence="1">Conjugation of reduced glutathione to a wide number of exogenous and endogenous hydrophobic electrophiles.</text>
</comment>
<reference evidence="10" key="3">
    <citation type="journal article" date="2021" name="World Allergy Organ. J.">
        <title>Chromosome-level assembly of Dermatophagoides farinae genome and transcriptome reveals two novel allergens Der f 37 and Der f 39.</title>
        <authorList>
            <person name="Chen J."/>
            <person name="Cai Z."/>
            <person name="Fan D."/>
            <person name="Hu J."/>
            <person name="Hou Y."/>
            <person name="He Y."/>
            <person name="Zhang Z."/>
            <person name="Zhao Z."/>
            <person name="Gao P."/>
            <person name="Hu W."/>
            <person name="Sun J."/>
            <person name="Li J."/>
            <person name="Ji K."/>
        </authorList>
    </citation>
    <scope>NUCLEOTIDE SEQUENCE</scope>
    <source>
        <strain evidence="10">JKM2019</strain>
    </source>
</reference>
<dbReference type="InterPro" id="IPR050213">
    <property type="entry name" value="GST_superfamily"/>
</dbReference>
<accession>A0A922HSY6</accession>
<dbReference type="SUPFAM" id="SSF47616">
    <property type="entry name" value="GST C-terminal domain-like"/>
    <property type="match status" value="1"/>
</dbReference>
<dbReference type="InterPro" id="IPR036282">
    <property type="entry name" value="Glutathione-S-Trfase_C_sf"/>
</dbReference>
<dbReference type="Gene3D" id="3.40.30.10">
    <property type="entry name" value="Glutaredoxin"/>
    <property type="match status" value="1"/>
</dbReference>
<proteinExistence type="inferred from homology"/>
<feature type="domain" description="GST N-terminal" evidence="8">
    <location>
        <begin position="4"/>
        <end position="91"/>
    </location>
</feature>
<dbReference type="InterPro" id="IPR040079">
    <property type="entry name" value="Glutathione_S-Trfase"/>
</dbReference>
<comment type="similarity">
    <text evidence="2">Belongs to the GST superfamily. Mu family.</text>
</comment>
<dbReference type="OrthoDB" id="4951845at2759"/>
<dbReference type="CDD" id="cd03075">
    <property type="entry name" value="GST_N_Mu"/>
    <property type="match status" value="1"/>
</dbReference>
<dbReference type="Pfam" id="PF02798">
    <property type="entry name" value="GST_N"/>
    <property type="match status" value="1"/>
</dbReference>
<dbReference type="EMBL" id="ASGP02000005">
    <property type="protein sequence ID" value="KAH9507138.1"/>
    <property type="molecule type" value="Genomic_DNA"/>
</dbReference>
<evidence type="ECO:0000256" key="5">
    <source>
        <dbReference type="ARBA" id="ARBA00047960"/>
    </source>
</evidence>
<reference evidence="10" key="2">
    <citation type="submission" date="2020-06" db="EMBL/GenBank/DDBJ databases">
        <authorList>
            <person name="Ji K."/>
            <person name="Li J."/>
        </authorList>
    </citation>
    <scope>NUCLEOTIDE SEQUENCE</scope>
    <source>
        <strain evidence="10">JKM2019</strain>
        <tissue evidence="10">Whole body</tissue>
    </source>
</reference>
<comment type="catalytic activity">
    <reaction evidence="5">
        <text>RX + glutathione = an S-substituted glutathione + a halide anion + H(+)</text>
        <dbReference type="Rhea" id="RHEA:16437"/>
        <dbReference type="ChEBI" id="CHEBI:15378"/>
        <dbReference type="ChEBI" id="CHEBI:16042"/>
        <dbReference type="ChEBI" id="CHEBI:17792"/>
        <dbReference type="ChEBI" id="CHEBI:57925"/>
        <dbReference type="ChEBI" id="CHEBI:90779"/>
        <dbReference type="EC" id="2.5.1.18"/>
    </reaction>
</comment>
<dbReference type="PANTHER" id="PTHR11571">
    <property type="entry name" value="GLUTATHIONE S-TRANSFERASE"/>
    <property type="match status" value="1"/>
</dbReference>
<dbReference type="Pfam" id="PF14497">
    <property type="entry name" value="GST_C_3"/>
    <property type="match status" value="1"/>
</dbReference>
<evidence type="ECO:0000259" key="9">
    <source>
        <dbReference type="PROSITE" id="PS50405"/>
    </source>
</evidence>
<dbReference type="SFLD" id="SFLDG01205">
    <property type="entry name" value="AMPS.1"/>
    <property type="match status" value="1"/>
</dbReference>
<dbReference type="SFLD" id="SFLDG00363">
    <property type="entry name" value="AMPS_(cytGST):_Alpha-__Mu-__Pi"/>
    <property type="match status" value="1"/>
</dbReference>
<dbReference type="PANTHER" id="PTHR11571:SF222">
    <property type="entry name" value="GLUTATHIONE TRANSFERASE"/>
    <property type="match status" value="1"/>
</dbReference>
<reference evidence="11" key="4">
    <citation type="journal article" date="2022" name="Res Sq">
        <title>Comparative Genomics Reveals Insights into the Divergent Evolution of Astigmatic Mites and Household Pest Adaptations.</title>
        <authorList>
            <person name="Xiong Q."/>
            <person name="Wan A.T.-Y."/>
            <person name="Liu X.-Y."/>
            <person name="Fung C.S.-H."/>
            <person name="Xiao X."/>
            <person name="Malainual N."/>
            <person name="Hou J."/>
            <person name="Wang L."/>
            <person name="Wang M."/>
            <person name="Yang K."/>
            <person name="Cui Y."/>
            <person name="Leung E."/>
            <person name="Nong W."/>
            <person name="Shin S.-K."/>
            <person name="Au S."/>
            <person name="Jeong K.Y."/>
            <person name="Chew F.T."/>
            <person name="Hui J."/>
            <person name="Leung T.F."/>
            <person name="Tungtrongchitr A."/>
            <person name="Zhong N."/>
            <person name="Liu Z."/>
            <person name="Tsui S."/>
        </authorList>
    </citation>
    <scope>NUCLEOTIDE SEQUENCE</scope>
    <source>
        <strain evidence="11">Derf</strain>
        <tissue evidence="11">Whole organism</tissue>
    </source>
</reference>
<dbReference type="FunFam" id="1.20.1050.10:FF:000003">
    <property type="entry name" value="Glutathione S-transferase 2"/>
    <property type="match status" value="1"/>
</dbReference>
<comment type="caution">
    <text evidence="11">The sequence shown here is derived from an EMBL/GenBank/DDBJ whole genome shotgun (WGS) entry which is preliminary data.</text>
</comment>
<dbReference type="GO" id="GO:0006749">
    <property type="term" value="P:glutathione metabolic process"/>
    <property type="evidence" value="ECO:0007669"/>
    <property type="project" value="TreeGrafter"/>
</dbReference>
<sequence length="221" mass="25826">MEPSKPVVGYWDIRGLAQPIRMLLSYVGVDFIDKRYHYGQPPTFDRSDWLNEKFQLGLDFPNLPYYIDGDIKLTQTLAILRHLARRHNLDGETEEDRIRISLCEQQTVDMVIAMARVSYDPNCEKLKPEYLRTLPNQLELMSKFIGDLPFVGGTNLSYVDFCLYELLVKYKVLTSEILEPFENLQNFIKRFESMPKIAAYIREQEPKPFNGAIAKWNGTYQ</sequence>
<evidence type="ECO:0000313" key="12">
    <source>
        <dbReference type="Proteomes" id="UP000790347"/>
    </source>
</evidence>
<dbReference type="SFLD" id="SFLDS00019">
    <property type="entry name" value="Glutathione_Transferase_(cytos"/>
    <property type="match status" value="1"/>
</dbReference>
<dbReference type="PRINTS" id="PR01267">
    <property type="entry name" value="GSTRNSFRASEM"/>
</dbReference>
<evidence type="ECO:0000313" key="10">
    <source>
        <dbReference type="EMBL" id="KAH7643220.1"/>
    </source>
</evidence>
<dbReference type="InterPro" id="IPR036249">
    <property type="entry name" value="Thioredoxin-like_sf"/>
</dbReference>
<reference evidence="11" key="1">
    <citation type="submission" date="2013-05" db="EMBL/GenBank/DDBJ databases">
        <authorList>
            <person name="Yim A.K.Y."/>
            <person name="Chan T.F."/>
            <person name="Ji K.M."/>
            <person name="Liu X.Y."/>
            <person name="Zhou J.W."/>
            <person name="Li R.Q."/>
            <person name="Yang K.Y."/>
            <person name="Li J."/>
            <person name="Li M."/>
            <person name="Law P.T.W."/>
            <person name="Wu Y.L."/>
            <person name="Cai Z.L."/>
            <person name="Qin H."/>
            <person name="Bao Y."/>
            <person name="Leung R.K.K."/>
            <person name="Ng P.K.S."/>
            <person name="Zou J."/>
            <person name="Zhong X.J."/>
            <person name="Ran P.X."/>
            <person name="Zhong N.S."/>
            <person name="Liu Z.G."/>
            <person name="Tsui S.K.W."/>
        </authorList>
    </citation>
    <scope>NUCLEOTIDE SEQUENCE</scope>
    <source>
        <strain evidence="11">Derf</strain>
        <tissue evidence="11">Whole organism</tissue>
    </source>
</reference>
<dbReference type="PROSITE" id="PS50405">
    <property type="entry name" value="GST_CTER"/>
    <property type="match status" value="1"/>
</dbReference>
<dbReference type="Gene3D" id="1.20.1050.10">
    <property type="match status" value="1"/>
</dbReference>
<dbReference type="InterPro" id="IPR010987">
    <property type="entry name" value="Glutathione-S-Trfase_C-like"/>
</dbReference>
<dbReference type="InterPro" id="IPR004046">
    <property type="entry name" value="GST_C"/>
</dbReference>
<evidence type="ECO:0000256" key="3">
    <source>
        <dbReference type="ARBA" id="ARBA00012452"/>
    </source>
</evidence>
<gene>
    <name evidence="11" type="primary">GSTM1_2</name>
    <name evidence="11" type="ORF">DERF_011836</name>
    <name evidence="10" type="ORF">HUG17_9911</name>
</gene>
<evidence type="ECO:0000256" key="4">
    <source>
        <dbReference type="ARBA" id="ARBA00022679"/>
    </source>
</evidence>
<evidence type="ECO:0000256" key="1">
    <source>
        <dbReference type="ARBA" id="ARBA00003701"/>
    </source>
</evidence>
<dbReference type="GO" id="GO:0004364">
    <property type="term" value="F:glutathione transferase activity"/>
    <property type="evidence" value="ECO:0007669"/>
    <property type="project" value="UniProtKB-EC"/>
</dbReference>
<keyword evidence="4 11" id="KW-0808">Transferase</keyword>